<proteinExistence type="predicted"/>
<dbReference type="RefSeq" id="WP_018592712.1">
    <property type="nucleotide sequence ID" value="NZ_CP117523.1"/>
</dbReference>
<name>A0ABZ2EWP8_9FIRM</name>
<evidence type="ECO:0000313" key="2">
    <source>
        <dbReference type="EMBL" id="WWD84038.1"/>
    </source>
</evidence>
<evidence type="ECO:0000256" key="1">
    <source>
        <dbReference type="SAM" id="SignalP"/>
    </source>
</evidence>
<feature type="signal peptide" evidence="1">
    <location>
        <begin position="1"/>
        <end position="21"/>
    </location>
</feature>
<evidence type="ECO:0000313" key="3">
    <source>
        <dbReference type="Proteomes" id="UP001348492"/>
    </source>
</evidence>
<protein>
    <submittedName>
        <fullName evidence="2">Uncharacterized protein</fullName>
    </submittedName>
</protein>
<feature type="chain" id="PRO_5046528110" evidence="1">
    <location>
        <begin position="22"/>
        <end position="143"/>
    </location>
</feature>
<reference evidence="2 3" key="1">
    <citation type="journal article" date="2023" name="PLoS ONE">
        <title>Genome-based metabolic and phylogenomic analysis of three Terrisporobacter species.</title>
        <authorList>
            <person name="Boer T."/>
            <person name="Bengelsdorf F.R."/>
            <person name="Bomeke M."/>
            <person name="Daniel R."/>
            <person name="Poehlein A."/>
        </authorList>
    </citation>
    <scope>NUCLEOTIDE SEQUENCE [LARGE SCALE GENOMIC DNA]</scope>
    <source>
        <strain evidence="2 3">DSM 1288</strain>
    </source>
</reference>
<organism evidence="2 3">
    <name type="scientific">Terrisporobacter glycolicus ATCC 14880 = DSM 1288</name>
    <dbReference type="NCBI Taxonomy" id="1121315"/>
    <lineage>
        <taxon>Bacteria</taxon>
        <taxon>Bacillati</taxon>
        <taxon>Bacillota</taxon>
        <taxon>Clostridia</taxon>
        <taxon>Peptostreptococcales</taxon>
        <taxon>Peptostreptococcaceae</taxon>
        <taxon>Terrisporobacter</taxon>
    </lineage>
</organism>
<sequence>MKKIISLALCFMLLFTHISYAQTNNISDAIKDLKIVGNKINIMIDEISGDEPLDISKFEENVKYCESILASRSKEISKDYSNESNIELKAAYSSLLYVSSLYALSLNSIIVYLNNNSKSHYFIDICTTYKEGTLVLDAIKSNF</sequence>
<accession>A0ABZ2EWP8</accession>
<keyword evidence="3" id="KW-1185">Reference proteome</keyword>
<keyword evidence="1" id="KW-0732">Signal</keyword>
<dbReference type="Proteomes" id="UP001348492">
    <property type="component" value="Chromosome"/>
</dbReference>
<dbReference type="EMBL" id="CP117523">
    <property type="protein sequence ID" value="WWD84038.1"/>
    <property type="molecule type" value="Genomic_DNA"/>
</dbReference>
<gene>
    <name evidence="2" type="ORF">TEGL_24600</name>
</gene>